<dbReference type="STRING" id="97972.A0A2V1D4A0"/>
<evidence type="ECO:0000313" key="6">
    <source>
        <dbReference type="Proteomes" id="UP000244855"/>
    </source>
</evidence>
<dbReference type="Proteomes" id="UP000244855">
    <property type="component" value="Unassembled WGS sequence"/>
</dbReference>
<dbReference type="InterPro" id="IPR036188">
    <property type="entry name" value="FAD/NAD-bd_sf"/>
</dbReference>
<evidence type="ECO:0000256" key="2">
    <source>
        <dbReference type="ARBA" id="ARBA00022630"/>
    </source>
</evidence>
<dbReference type="GO" id="GO:0097237">
    <property type="term" value="P:cellular response to toxic substance"/>
    <property type="evidence" value="ECO:0007669"/>
    <property type="project" value="UniProtKB-ARBA"/>
</dbReference>
<keyword evidence="2" id="KW-0285">Flavoprotein</keyword>
<organism evidence="5 6">
    <name type="scientific">Periconia macrospinosa</name>
    <dbReference type="NCBI Taxonomy" id="97972"/>
    <lineage>
        <taxon>Eukaryota</taxon>
        <taxon>Fungi</taxon>
        <taxon>Dikarya</taxon>
        <taxon>Ascomycota</taxon>
        <taxon>Pezizomycotina</taxon>
        <taxon>Dothideomycetes</taxon>
        <taxon>Pleosporomycetidae</taxon>
        <taxon>Pleosporales</taxon>
        <taxon>Massarineae</taxon>
        <taxon>Periconiaceae</taxon>
        <taxon>Periconia</taxon>
    </lineage>
</organism>
<accession>A0A2V1D4A0</accession>
<gene>
    <name evidence="5" type="ORF">DM02DRAFT_646732</name>
</gene>
<dbReference type="PRINTS" id="PR00469">
    <property type="entry name" value="PNDRDTASEII"/>
</dbReference>
<keyword evidence="6" id="KW-1185">Reference proteome</keyword>
<dbReference type="AlphaFoldDB" id="A0A2V1D4A0"/>
<dbReference type="GO" id="GO:0016491">
    <property type="term" value="F:oxidoreductase activity"/>
    <property type="evidence" value="ECO:0007669"/>
    <property type="project" value="UniProtKB-KW"/>
</dbReference>
<evidence type="ECO:0000256" key="3">
    <source>
        <dbReference type="ARBA" id="ARBA00023002"/>
    </source>
</evidence>
<dbReference type="SUPFAM" id="SSF51905">
    <property type="entry name" value="FAD/NAD(P)-binding domain"/>
    <property type="match status" value="1"/>
</dbReference>
<evidence type="ECO:0000256" key="1">
    <source>
        <dbReference type="ARBA" id="ARBA00009333"/>
    </source>
</evidence>
<dbReference type="OrthoDB" id="10260355at2759"/>
<dbReference type="InterPro" id="IPR050097">
    <property type="entry name" value="Ferredoxin-NADP_redctase_2"/>
</dbReference>
<evidence type="ECO:0000259" key="4">
    <source>
        <dbReference type="Pfam" id="PF07992"/>
    </source>
</evidence>
<sequence length="298" mass="32035">MTSTVDALIIGGGPAGLTTALTLARQVHSSIVFDDDNFRNKRTTHMHMKARENIMSQYDTVKFEHTTITSVKKIDGGFEAENSSGQKWLGKKLVLATGVEDIYPDIEGYDECWARSIYHCLFCKDFEDRGAESSGLLAVDLTGSVPIGMHAGRYGTQLSKRVVIYTHGNEELAEQFKAHIKDSPAFKVDSRKIKKLVSGAKAPEIIIQFTDGSEVTEAWLSHAPGTKAKGPFAGQLGLDMTPSGELVVNPPFLQTSVPGVYAAGDNSHAMKITPTAQYTGSLVGAGVSAAIIGERLGC</sequence>
<reference evidence="5 6" key="1">
    <citation type="journal article" date="2018" name="Sci. Rep.">
        <title>Comparative genomics provides insights into the lifestyle and reveals functional heterogeneity of dark septate endophytic fungi.</title>
        <authorList>
            <person name="Knapp D.G."/>
            <person name="Nemeth J.B."/>
            <person name="Barry K."/>
            <person name="Hainaut M."/>
            <person name="Henrissat B."/>
            <person name="Johnson J."/>
            <person name="Kuo A."/>
            <person name="Lim J.H.P."/>
            <person name="Lipzen A."/>
            <person name="Nolan M."/>
            <person name="Ohm R.A."/>
            <person name="Tamas L."/>
            <person name="Grigoriev I.V."/>
            <person name="Spatafora J.W."/>
            <person name="Nagy L.G."/>
            <person name="Kovacs G.M."/>
        </authorList>
    </citation>
    <scope>NUCLEOTIDE SEQUENCE [LARGE SCALE GENOMIC DNA]</scope>
    <source>
        <strain evidence="5 6">DSE2036</strain>
    </source>
</reference>
<comment type="similarity">
    <text evidence="1">Belongs to the class-II pyridine nucleotide-disulfide oxidoreductase family.</text>
</comment>
<evidence type="ECO:0000313" key="5">
    <source>
        <dbReference type="EMBL" id="PVH92825.1"/>
    </source>
</evidence>
<protein>
    <submittedName>
        <fullName evidence="5">FAD/NAD(P)-binding domain-containing protein</fullName>
    </submittedName>
</protein>
<dbReference type="Gene3D" id="3.50.50.60">
    <property type="entry name" value="FAD/NAD(P)-binding domain"/>
    <property type="match status" value="2"/>
</dbReference>
<dbReference type="InterPro" id="IPR023753">
    <property type="entry name" value="FAD/NAD-binding_dom"/>
</dbReference>
<keyword evidence="3" id="KW-0560">Oxidoreductase</keyword>
<proteinExistence type="inferred from homology"/>
<name>A0A2V1D4A0_9PLEO</name>
<feature type="domain" description="FAD/NAD(P)-binding" evidence="4">
    <location>
        <begin position="6"/>
        <end position="280"/>
    </location>
</feature>
<dbReference type="PANTHER" id="PTHR48105">
    <property type="entry name" value="THIOREDOXIN REDUCTASE 1-RELATED-RELATED"/>
    <property type="match status" value="1"/>
</dbReference>
<dbReference type="Pfam" id="PF07992">
    <property type="entry name" value="Pyr_redox_2"/>
    <property type="match status" value="1"/>
</dbReference>
<dbReference type="EMBL" id="KZ805644">
    <property type="protein sequence ID" value="PVH92825.1"/>
    <property type="molecule type" value="Genomic_DNA"/>
</dbReference>
<dbReference type="PRINTS" id="PR00368">
    <property type="entry name" value="FADPNR"/>
</dbReference>